<dbReference type="InterPro" id="IPR056798">
    <property type="entry name" value="ADH_Fe_C"/>
</dbReference>
<dbReference type="Pfam" id="PF00465">
    <property type="entry name" value="Fe-ADH"/>
    <property type="match status" value="1"/>
</dbReference>
<dbReference type="GO" id="GO:0046872">
    <property type="term" value="F:metal ion binding"/>
    <property type="evidence" value="ECO:0007669"/>
    <property type="project" value="InterPro"/>
</dbReference>
<feature type="domain" description="Alcohol dehydrogenase iron-type/glycerol dehydrogenase GldA" evidence="2">
    <location>
        <begin position="22"/>
        <end position="194"/>
    </location>
</feature>
<dbReference type="EMBL" id="VCAU01000005">
    <property type="protein sequence ID" value="KAF9894164.1"/>
    <property type="molecule type" value="Genomic_DNA"/>
</dbReference>
<feature type="domain" description="Fe-containing alcohol dehydrogenase-like C-terminal" evidence="3">
    <location>
        <begin position="283"/>
        <end position="384"/>
    </location>
</feature>
<dbReference type="PROSITE" id="PS00060">
    <property type="entry name" value="ADH_IRON_2"/>
    <property type="match status" value="1"/>
</dbReference>
<name>A0AAD4GXT4_ASPNN</name>
<sequence length="403" mass="43580">MRIQQLPLPGREGHEAILCASYLDDIAEALSRWHAQRVLLVVSTSLDTKTDIIRDIETRLGQDGDYRLSKKTGVGSHSPYHDVIDIAHRVQSDSVEAVVSIGSGSYSDACKAALMLAATLPLGFGPIEMEALVDPVTGLAGHDRLRPPTTKLICVPTSLSAGEWNMSASATNPQGKKQHFAHPQGAPTLILLDPRVAATTPSHLWLASGMRAVDHFVEGMCYPGCPAEAREVSSSGLRQMLRGLHEYCTGRQTMDEKELLRGISDCQRGSREALLPYMKWGVRFGASHAMGHQLGSLAGVQHGITSCILLPHVLRYTIDQTQTAQTQVLSIFNEALGWEETQAGDAVARFVALLGLPSTLTQVGVTDDQQIQKIAENTLSDVLAGKKNLPDVAGLKRILEMAK</sequence>
<dbReference type="Gene3D" id="1.20.1090.10">
    <property type="entry name" value="Dehydroquinate synthase-like - alpha domain"/>
    <property type="match status" value="1"/>
</dbReference>
<dbReference type="Proteomes" id="UP001194746">
    <property type="component" value="Unassembled WGS sequence"/>
</dbReference>
<dbReference type="GO" id="GO:0005739">
    <property type="term" value="C:mitochondrion"/>
    <property type="evidence" value="ECO:0007669"/>
    <property type="project" value="TreeGrafter"/>
</dbReference>
<gene>
    <name evidence="4" type="ORF">FE257_009137</name>
</gene>
<dbReference type="CDD" id="cd08192">
    <property type="entry name" value="MAR-like"/>
    <property type="match status" value="1"/>
</dbReference>
<dbReference type="InterPro" id="IPR018211">
    <property type="entry name" value="ADH_Fe_CS"/>
</dbReference>
<evidence type="ECO:0000259" key="2">
    <source>
        <dbReference type="Pfam" id="PF00465"/>
    </source>
</evidence>
<evidence type="ECO:0000313" key="4">
    <source>
        <dbReference type="EMBL" id="KAF9894164.1"/>
    </source>
</evidence>
<evidence type="ECO:0000313" key="5">
    <source>
        <dbReference type="Proteomes" id="UP001194746"/>
    </source>
</evidence>
<dbReference type="AlphaFoldDB" id="A0AAD4GXT4"/>
<organism evidence="4 5">
    <name type="scientific">Aspergillus nanangensis</name>
    <dbReference type="NCBI Taxonomy" id="2582783"/>
    <lineage>
        <taxon>Eukaryota</taxon>
        <taxon>Fungi</taxon>
        <taxon>Dikarya</taxon>
        <taxon>Ascomycota</taxon>
        <taxon>Pezizomycotina</taxon>
        <taxon>Eurotiomycetes</taxon>
        <taxon>Eurotiomycetidae</taxon>
        <taxon>Eurotiales</taxon>
        <taxon>Aspergillaceae</taxon>
        <taxon>Aspergillus</taxon>
        <taxon>Aspergillus subgen. Circumdati</taxon>
    </lineage>
</organism>
<dbReference type="InterPro" id="IPR039697">
    <property type="entry name" value="Alcohol_dehydrogenase_Fe"/>
</dbReference>
<evidence type="ECO:0008006" key="6">
    <source>
        <dbReference type="Google" id="ProtNLM"/>
    </source>
</evidence>
<reference evidence="4" key="2">
    <citation type="submission" date="2020-02" db="EMBL/GenBank/DDBJ databases">
        <authorList>
            <person name="Gilchrist C.L.M."/>
            <person name="Chooi Y.-H."/>
        </authorList>
    </citation>
    <scope>NUCLEOTIDE SEQUENCE</scope>
    <source>
        <strain evidence="4">MST-FP2251</strain>
    </source>
</reference>
<protein>
    <recommendedName>
        <fullName evidence="6">Alcohol dehydrogenase iron-type/glycerol dehydrogenase GldA domain-containing protein</fullName>
    </recommendedName>
</protein>
<keyword evidence="1" id="KW-0560">Oxidoreductase</keyword>
<keyword evidence="5" id="KW-1185">Reference proteome</keyword>
<dbReference type="SUPFAM" id="SSF56796">
    <property type="entry name" value="Dehydroquinate synthase-like"/>
    <property type="match status" value="1"/>
</dbReference>
<dbReference type="Gene3D" id="3.40.50.1970">
    <property type="match status" value="1"/>
</dbReference>
<evidence type="ECO:0000259" key="3">
    <source>
        <dbReference type="Pfam" id="PF25137"/>
    </source>
</evidence>
<dbReference type="PANTHER" id="PTHR11496">
    <property type="entry name" value="ALCOHOL DEHYDROGENASE"/>
    <property type="match status" value="1"/>
</dbReference>
<dbReference type="InterPro" id="IPR001670">
    <property type="entry name" value="ADH_Fe/GldA"/>
</dbReference>
<dbReference type="PANTHER" id="PTHR11496:SF107">
    <property type="entry name" value="ALCOHOL DEHYDROGENASE, PUTATIVE (AFU_ORTHOLOGUE AFUA_1G06800)-RELATED"/>
    <property type="match status" value="1"/>
</dbReference>
<reference evidence="4" key="1">
    <citation type="journal article" date="2019" name="Beilstein J. Org. Chem.">
        <title>Nanangenines: drimane sesquiterpenoids as the dominant metabolite cohort of a novel Australian fungus, Aspergillus nanangensis.</title>
        <authorList>
            <person name="Lacey H.J."/>
            <person name="Gilchrist C.L.M."/>
            <person name="Crombie A."/>
            <person name="Kalaitzis J.A."/>
            <person name="Vuong D."/>
            <person name="Rutledge P.J."/>
            <person name="Turner P."/>
            <person name="Pitt J.I."/>
            <person name="Lacey E."/>
            <person name="Chooi Y.H."/>
            <person name="Piggott A.M."/>
        </authorList>
    </citation>
    <scope>NUCLEOTIDE SEQUENCE</scope>
    <source>
        <strain evidence="4">MST-FP2251</strain>
    </source>
</reference>
<accession>A0AAD4GXT4</accession>
<evidence type="ECO:0000256" key="1">
    <source>
        <dbReference type="ARBA" id="ARBA00023002"/>
    </source>
</evidence>
<dbReference type="Pfam" id="PF25137">
    <property type="entry name" value="ADH_Fe_C"/>
    <property type="match status" value="1"/>
</dbReference>
<comment type="caution">
    <text evidence="4">The sequence shown here is derived from an EMBL/GenBank/DDBJ whole genome shotgun (WGS) entry which is preliminary data.</text>
</comment>
<proteinExistence type="predicted"/>
<dbReference type="GO" id="GO:0004022">
    <property type="term" value="F:alcohol dehydrogenase (NAD+) activity"/>
    <property type="evidence" value="ECO:0007669"/>
    <property type="project" value="TreeGrafter"/>
</dbReference>